<feature type="chain" id="PRO_5024897177" description="Outer membrane protein beta-barrel domain-containing protein" evidence="1">
    <location>
        <begin position="21"/>
        <end position="254"/>
    </location>
</feature>
<dbReference type="AlphaFoldDB" id="A0A650EJS7"/>
<feature type="signal peptide" evidence="1">
    <location>
        <begin position="1"/>
        <end position="20"/>
    </location>
</feature>
<dbReference type="EMBL" id="MN577567">
    <property type="protein sequence ID" value="QGT50000.1"/>
    <property type="molecule type" value="Genomic_DNA"/>
</dbReference>
<organism evidence="2">
    <name type="scientific">uncultured Helicobacter sp</name>
    <dbReference type="NCBI Taxonomy" id="175537"/>
    <lineage>
        <taxon>Bacteria</taxon>
        <taxon>Pseudomonadati</taxon>
        <taxon>Campylobacterota</taxon>
        <taxon>Epsilonproteobacteria</taxon>
        <taxon>Campylobacterales</taxon>
        <taxon>Helicobacteraceae</taxon>
        <taxon>Helicobacter</taxon>
        <taxon>environmental samples</taxon>
    </lineage>
</organism>
<gene>
    <name evidence="2" type="ORF">Helico4rc_1200</name>
</gene>
<evidence type="ECO:0000256" key="1">
    <source>
        <dbReference type="SAM" id="SignalP"/>
    </source>
</evidence>
<name>A0A650EJS7_9HELI</name>
<reference evidence="2" key="1">
    <citation type="journal article" date="2020" name="J. ISSAAS">
        <title>Lactobacilli and other gastrointestinal microbiota of Peromyscus leucopus, reservoir host for agents of Lyme disease and other zoonoses in North America.</title>
        <authorList>
            <person name="Milovic A."/>
            <person name="Bassam K."/>
            <person name="Shao H."/>
            <person name="Chatzistamou I."/>
            <person name="Tufts D.M."/>
            <person name="Diuk-Wasser M."/>
            <person name="Barbour A.G."/>
        </authorList>
    </citation>
    <scope>NUCLEOTIDE SEQUENCE</scope>
    <source>
        <strain evidence="2">LL4</strain>
    </source>
</reference>
<proteinExistence type="predicted"/>
<evidence type="ECO:0000313" key="2">
    <source>
        <dbReference type="EMBL" id="QGT50000.1"/>
    </source>
</evidence>
<protein>
    <recommendedName>
        <fullName evidence="3">Outer membrane protein beta-barrel domain-containing protein</fullName>
    </recommendedName>
</protein>
<evidence type="ECO:0008006" key="3">
    <source>
        <dbReference type="Google" id="ProtNLM"/>
    </source>
</evidence>
<keyword evidence="1" id="KW-0732">Signal</keyword>
<sequence length="254" mass="28521">MHQMMILLFFCVMSCVKVFAYVCNHSGYCEDGRIGIGAHYGNLASPISKASSTGGYISMYGGYYYKRLYGALDFIGGLTRPRFKTDSGIYRDNAAYFFASSALHLGASFGKDNAFLLYLVPRLEVYSFGEDDRLGKFAVAHFAIGPHIRNRFSLSEKLILEAELGAEANSRRYIGESFSDKKGFDGSYRLNASLGLYFKRGGEYSRKIDFYTKLGGVFYHNKAYVHSTSVLQPTTRDFALMLEVGMTLENLFRL</sequence>
<accession>A0A650EJS7</accession>